<dbReference type="GO" id="GO:0008773">
    <property type="term" value="F:[protein-PII] uridylyltransferase activity"/>
    <property type="evidence" value="ECO:0007669"/>
    <property type="project" value="InterPro"/>
</dbReference>
<dbReference type="Proteomes" id="UP000199256">
    <property type="component" value="Unassembled WGS sequence"/>
</dbReference>
<dbReference type="SUPFAM" id="SSF81301">
    <property type="entry name" value="Nucleotidyltransferase"/>
    <property type="match status" value="1"/>
</dbReference>
<name>A0A1H7F630_9GAMM</name>
<dbReference type="Pfam" id="PF10335">
    <property type="entry name" value="DUF294_C"/>
    <property type="match status" value="1"/>
</dbReference>
<evidence type="ECO:0000259" key="2">
    <source>
        <dbReference type="Pfam" id="PF10335"/>
    </source>
</evidence>
<evidence type="ECO:0000313" key="3">
    <source>
        <dbReference type="EMBL" id="SEK21551.1"/>
    </source>
</evidence>
<evidence type="ECO:0000259" key="1">
    <source>
        <dbReference type="Pfam" id="PF03445"/>
    </source>
</evidence>
<dbReference type="Pfam" id="PF03445">
    <property type="entry name" value="DUF294"/>
    <property type="match status" value="1"/>
</dbReference>
<sequence>MHIQATSIEPLLTRILQAPDRAALRTLAMGVPRYQVQWVDAGATGDQVGWRIASISDALTRRAIELAESELGPPPMAFAWVACGSQGRCEQTAHTDQDNALILSQSPGATARDYFLQLARRVTRDLDHCGLHLCTGGVMACNTDWQQPVAVWQDYFLDWIRTPALKSVMLAQNFLDLRTIHGEPALLQSLRGRVMVEARNSTWFLSALAREALKDSPPRSPLWRLGLRCPAWWTSRATPLDLKRRGILPIVSLARLLTVAHGLPALHTRSRLEAAIEGGAISAVAGQELIQAWELITTLRVRQQARFICAGRPPDNLIDGNTLSADERKRLCHAFAQVRFMQRSSGRHYLGGLPI</sequence>
<dbReference type="OrthoDB" id="9808528at2"/>
<reference evidence="4" key="1">
    <citation type="submission" date="2016-10" db="EMBL/GenBank/DDBJ databases">
        <authorList>
            <person name="Varghese N."/>
            <person name="Submissions S."/>
        </authorList>
    </citation>
    <scope>NUCLEOTIDE SEQUENCE [LARGE SCALE GENOMIC DNA]</scope>
    <source>
        <strain evidence="4">DSM 241</strain>
    </source>
</reference>
<dbReference type="STRING" id="1396821.SAMN05444515_101131"/>
<dbReference type="InterPro" id="IPR005105">
    <property type="entry name" value="GlnD_Uridyltrans_N"/>
</dbReference>
<dbReference type="EMBL" id="FOAA01000001">
    <property type="protein sequence ID" value="SEK21551.1"/>
    <property type="molecule type" value="Genomic_DNA"/>
</dbReference>
<dbReference type="CDD" id="cd05401">
    <property type="entry name" value="NT_GlnE_GlnD_like"/>
    <property type="match status" value="1"/>
</dbReference>
<proteinExistence type="predicted"/>
<feature type="domain" description="Protein-PII uridylyltransferase N-terminal" evidence="1">
    <location>
        <begin position="33"/>
        <end position="164"/>
    </location>
</feature>
<keyword evidence="4" id="KW-1185">Reference proteome</keyword>
<dbReference type="AlphaFoldDB" id="A0A1H7F630"/>
<accession>A0A1H7F630</accession>
<gene>
    <name evidence="3" type="ORF">SAMN05444515_101131</name>
</gene>
<dbReference type="InterPro" id="IPR043519">
    <property type="entry name" value="NT_sf"/>
</dbReference>
<dbReference type="InterPro" id="IPR018821">
    <property type="entry name" value="DUF294_put_nucleoTrafse_sb-bd"/>
</dbReference>
<feature type="domain" description="DUF294" evidence="2">
    <location>
        <begin position="204"/>
        <end position="349"/>
    </location>
</feature>
<protein>
    <submittedName>
        <fullName evidence="3">CBS domain-containing protein</fullName>
    </submittedName>
</protein>
<dbReference type="RefSeq" id="WP_090249597.1">
    <property type="nucleotide sequence ID" value="NZ_FOAA01000001.1"/>
</dbReference>
<evidence type="ECO:0000313" key="4">
    <source>
        <dbReference type="Proteomes" id="UP000199256"/>
    </source>
</evidence>
<organism evidence="3 4">
    <name type="scientific">Ectothiorhodospira marina</name>
    <dbReference type="NCBI Taxonomy" id="1396821"/>
    <lineage>
        <taxon>Bacteria</taxon>
        <taxon>Pseudomonadati</taxon>
        <taxon>Pseudomonadota</taxon>
        <taxon>Gammaproteobacteria</taxon>
        <taxon>Chromatiales</taxon>
        <taxon>Ectothiorhodospiraceae</taxon>
        <taxon>Ectothiorhodospira</taxon>
    </lineage>
</organism>